<dbReference type="AlphaFoldDB" id="A0A6A6QRQ0"/>
<feature type="region of interest" description="Disordered" evidence="1">
    <location>
        <begin position="324"/>
        <end position="352"/>
    </location>
</feature>
<gene>
    <name evidence="2" type="ORF">BU16DRAFT_461127</name>
</gene>
<feature type="compositionally biased region" description="Basic and acidic residues" evidence="1">
    <location>
        <begin position="31"/>
        <end position="42"/>
    </location>
</feature>
<feature type="compositionally biased region" description="Basic and acidic residues" evidence="1">
    <location>
        <begin position="59"/>
        <end position="74"/>
    </location>
</feature>
<organism evidence="2 3">
    <name type="scientific">Lophium mytilinum</name>
    <dbReference type="NCBI Taxonomy" id="390894"/>
    <lineage>
        <taxon>Eukaryota</taxon>
        <taxon>Fungi</taxon>
        <taxon>Dikarya</taxon>
        <taxon>Ascomycota</taxon>
        <taxon>Pezizomycotina</taxon>
        <taxon>Dothideomycetes</taxon>
        <taxon>Pleosporomycetidae</taxon>
        <taxon>Mytilinidiales</taxon>
        <taxon>Mytilinidiaceae</taxon>
        <taxon>Lophium</taxon>
    </lineage>
</organism>
<evidence type="ECO:0000313" key="2">
    <source>
        <dbReference type="EMBL" id="KAF2495188.1"/>
    </source>
</evidence>
<feature type="region of interest" description="Disordered" evidence="1">
    <location>
        <begin position="1"/>
        <end position="104"/>
    </location>
</feature>
<reference evidence="2" key="1">
    <citation type="journal article" date="2020" name="Stud. Mycol.">
        <title>101 Dothideomycetes genomes: a test case for predicting lifestyles and emergence of pathogens.</title>
        <authorList>
            <person name="Haridas S."/>
            <person name="Albert R."/>
            <person name="Binder M."/>
            <person name="Bloem J."/>
            <person name="Labutti K."/>
            <person name="Salamov A."/>
            <person name="Andreopoulos B."/>
            <person name="Baker S."/>
            <person name="Barry K."/>
            <person name="Bills G."/>
            <person name="Bluhm B."/>
            <person name="Cannon C."/>
            <person name="Castanera R."/>
            <person name="Culley D."/>
            <person name="Daum C."/>
            <person name="Ezra D."/>
            <person name="Gonzalez J."/>
            <person name="Henrissat B."/>
            <person name="Kuo A."/>
            <person name="Liang C."/>
            <person name="Lipzen A."/>
            <person name="Lutzoni F."/>
            <person name="Magnuson J."/>
            <person name="Mondo S."/>
            <person name="Nolan M."/>
            <person name="Ohm R."/>
            <person name="Pangilinan J."/>
            <person name="Park H.-J."/>
            <person name="Ramirez L."/>
            <person name="Alfaro M."/>
            <person name="Sun H."/>
            <person name="Tritt A."/>
            <person name="Yoshinaga Y."/>
            <person name="Zwiers L.-H."/>
            <person name="Turgeon B."/>
            <person name="Goodwin S."/>
            <person name="Spatafora J."/>
            <person name="Crous P."/>
            <person name="Grigoriev I."/>
        </authorList>
    </citation>
    <scope>NUCLEOTIDE SEQUENCE</scope>
    <source>
        <strain evidence="2">CBS 269.34</strain>
    </source>
</reference>
<name>A0A6A6QRQ0_9PEZI</name>
<dbReference type="EMBL" id="MU004189">
    <property type="protein sequence ID" value="KAF2495188.1"/>
    <property type="molecule type" value="Genomic_DNA"/>
</dbReference>
<evidence type="ECO:0008006" key="4">
    <source>
        <dbReference type="Google" id="ProtNLM"/>
    </source>
</evidence>
<evidence type="ECO:0000313" key="3">
    <source>
        <dbReference type="Proteomes" id="UP000799750"/>
    </source>
</evidence>
<feature type="compositionally biased region" description="Polar residues" evidence="1">
    <location>
        <begin position="1"/>
        <end position="12"/>
    </location>
</feature>
<accession>A0A6A6QRQ0</accession>
<dbReference type="PANTHER" id="PTHR34776">
    <property type="entry name" value="F17F16.3 PROTEIN"/>
    <property type="match status" value="1"/>
</dbReference>
<feature type="compositionally biased region" description="Polar residues" evidence="1">
    <location>
        <begin position="43"/>
        <end position="52"/>
    </location>
</feature>
<protein>
    <recommendedName>
        <fullName evidence="4">BTB domain transcription factor</fullName>
    </recommendedName>
</protein>
<keyword evidence="3" id="KW-1185">Reference proteome</keyword>
<dbReference type="PANTHER" id="PTHR34776:SF1">
    <property type="entry name" value="F17F16.3 PROTEIN"/>
    <property type="match status" value="1"/>
</dbReference>
<proteinExistence type="predicted"/>
<feature type="compositionally biased region" description="Basic and acidic residues" evidence="1">
    <location>
        <begin position="331"/>
        <end position="352"/>
    </location>
</feature>
<dbReference type="Proteomes" id="UP000799750">
    <property type="component" value="Unassembled WGS sequence"/>
</dbReference>
<evidence type="ECO:0000256" key="1">
    <source>
        <dbReference type="SAM" id="MobiDB-lite"/>
    </source>
</evidence>
<dbReference type="OrthoDB" id="1028014at2759"/>
<sequence>MAGTNLRSQTKETAAGMKRKADTNSSPQAKQGKEDTQKKQKTIEQTMLGQEQSGDEQDKDVPKNENESDQKSEDEKEESSTEGGDDTMETETNGKAIETSPERAKAMPSNILEKGIIYFFTRKRVGIDDAESAADLQRTYFVMRPIPVGAKLGEGSIDESNTNRLFALPKKVFPKTPNDKFMAFVEKANTTMKDLKEKFFQGSTYETQTAGTRHNHPINTVGEGVYAITRVENSTHLVYMLTIPSEPGEVQEELGLRSQGSFAISIKNPTRKGPANASLPQGPEFPKEIIEEFRGLAWAEVKPNYLDYPNAQILLIGEGNNNDLGTAVEPTSKDQKNDDKETPLEEMEKLEHEDELRVQHLHGDDSVFDDLKMSKSEYPKVPTTW</sequence>